<dbReference type="EMBL" id="AP021875">
    <property type="protein sequence ID" value="BBO77414.1"/>
    <property type="molecule type" value="Genomic_DNA"/>
</dbReference>
<organism evidence="2 3">
    <name type="scientific">Desulfosarcina widdelii</name>
    <dbReference type="NCBI Taxonomy" id="947919"/>
    <lineage>
        <taxon>Bacteria</taxon>
        <taxon>Pseudomonadati</taxon>
        <taxon>Thermodesulfobacteriota</taxon>
        <taxon>Desulfobacteria</taxon>
        <taxon>Desulfobacterales</taxon>
        <taxon>Desulfosarcinaceae</taxon>
        <taxon>Desulfosarcina</taxon>
    </lineage>
</organism>
<keyword evidence="1" id="KW-0472">Membrane</keyword>
<dbReference type="AlphaFoldDB" id="A0A5K7ZGE9"/>
<keyword evidence="1" id="KW-1133">Transmembrane helix</keyword>
<dbReference type="KEGG" id="dwd:DSCW_48310"/>
<evidence type="ECO:0000256" key="1">
    <source>
        <dbReference type="SAM" id="Phobius"/>
    </source>
</evidence>
<reference evidence="2 3" key="1">
    <citation type="submission" date="2019-11" db="EMBL/GenBank/DDBJ databases">
        <title>Comparative genomics of hydrocarbon-degrading Desulfosarcina strains.</title>
        <authorList>
            <person name="Watanabe M."/>
            <person name="Kojima H."/>
            <person name="Fukui M."/>
        </authorList>
    </citation>
    <scope>NUCLEOTIDE SEQUENCE [LARGE SCALE GENOMIC DNA]</scope>
    <source>
        <strain evidence="2 3">PP31</strain>
    </source>
</reference>
<proteinExistence type="predicted"/>
<gene>
    <name evidence="2" type="ORF">DSCW_48310</name>
</gene>
<sequence>MGNILLAALLYDRGVIFAGVMAFIFSDLVVLPVLRINAEYYGWKMALYIMGLLLSCLVFTSLLMHYGFQLWGLLPDSSRGKAITDK</sequence>
<evidence type="ECO:0000313" key="2">
    <source>
        <dbReference type="EMBL" id="BBO77414.1"/>
    </source>
</evidence>
<keyword evidence="1" id="KW-0812">Transmembrane</keyword>
<feature type="transmembrane region" description="Helical" evidence="1">
    <location>
        <begin position="15"/>
        <end position="34"/>
    </location>
</feature>
<evidence type="ECO:0000313" key="3">
    <source>
        <dbReference type="Proteomes" id="UP000427769"/>
    </source>
</evidence>
<protein>
    <recommendedName>
        <fullName evidence="4">Permease</fullName>
    </recommendedName>
</protein>
<keyword evidence="3" id="KW-1185">Reference proteome</keyword>
<accession>A0A5K7ZGE9</accession>
<name>A0A5K7ZGE9_9BACT</name>
<dbReference type="Proteomes" id="UP000427769">
    <property type="component" value="Chromosome"/>
</dbReference>
<evidence type="ECO:0008006" key="4">
    <source>
        <dbReference type="Google" id="ProtNLM"/>
    </source>
</evidence>
<feature type="transmembrane region" description="Helical" evidence="1">
    <location>
        <begin position="46"/>
        <end position="68"/>
    </location>
</feature>